<dbReference type="OrthoDB" id="19679at2759"/>
<dbReference type="PANTHER" id="PTHR12940">
    <property type="entry name" value="ES-2 PROTEIN - RELATED"/>
    <property type="match status" value="1"/>
</dbReference>
<comment type="similarity">
    <text evidence="2">Belongs to the ESS2 family.</text>
</comment>
<dbReference type="Proteomes" id="UP000594454">
    <property type="component" value="Chromosome 4"/>
</dbReference>
<protein>
    <submittedName>
        <fullName evidence="5">Uncharacterized protein</fullName>
    </submittedName>
</protein>
<dbReference type="Pfam" id="PF09751">
    <property type="entry name" value="Es2"/>
    <property type="match status" value="2"/>
</dbReference>
<dbReference type="AlphaFoldDB" id="A0A7R8YWQ9"/>
<evidence type="ECO:0000256" key="2">
    <source>
        <dbReference type="ARBA" id="ARBA00009072"/>
    </source>
</evidence>
<organism evidence="5 6">
    <name type="scientific">Hermetia illucens</name>
    <name type="common">Black soldier fly</name>
    <dbReference type="NCBI Taxonomy" id="343691"/>
    <lineage>
        <taxon>Eukaryota</taxon>
        <taxon>Metazoa</taxon>
        <taxon>Ecdysozoa</taxon>
        <taxon>Arthropoda</taxon>
        <taxon>Hexapoda</taxon>
        <taxon>Insecta</taxon>
        <taxon>Pterygota</taxon>
        <taxon>Neoptera</taxon>
        <taxon>Endopterygota</taxon>
        <taxon>Diptera</taxon>
        <taxon>Brachycera</taxon>
        <taxon>Stratiomyomorpha</taxon>
        <taxon>Stratiomyidae</taxon>
        <taxon>Hermetiinae</taxon>
        <taxon>Hermetia</taxon>
    </lineage>
</organism>
<gene>
    <name evidence="5" type="ORF">HERILL_LOCUS10314</name>
</gene>
<keyword evidence="3" id="KW-0539">Nucleus</keyword>
<dbReference type="OMA" id="AQNDYLD"/>
<dbReference type="InParanoid" id="A0A7R8YWQ9"/>
<evidence type="ECO:0000256" key="4">
    <source>
        <dbReference type="SAM" id="MobiDB-lite"/>
    </source>
</evidence>
<evidence type="ECO:0000256" key="3">
    <source>
        <dbReference type="ARBA" id="ARBA00023242"/>
    </source>
</evidence>
<proteinExistence type="inferred from homology"/>
<comment type="subcellular location">
    <subcellularLocation>
        <location evidence="1">Nucleus</location>
    </subcellularLocation>
</comment>
<feature type="region of interest" description="Disordered" evidence="4">
    <location>
        <begin position="95"/>
        <end position="142"/>
    </location>
</feature>
<evidence type="ECO:0000313" key="5">
    <source>
        <dbReference type="EMBL" id="CAD7087620.1"/>
    </source>
</evidence>
<feature type="region of interest" description="Disordered" evidence="4">
    <location>
        <begin position="406"/>
        <end position="447"/>
    </location>
</feature>
<keyword evidence="6" id="KW-1185">Reference proteome</keyword>
<reference evidence="5 6" key="1">
    <citation type="submission" date="2020-11" db="EMBL/GenBank/DDBJ databases">
        <authorList>
            <person name="Wallbank WR R."/>
            <person name="Pardo Diaz C."/>
            <person name="Kozak K."/>
            <person name="Martin S."/>
            <person name="Jiggins C."/>
            <person name="Moest M."/>
            <person name="Warren A I."/>
            <person name="Generalovic N T."/>
            <person name="Byers J.R.P. K."/>
            <person name="Montejo-Kovacevich G."/>
            <person name="Yen C E."/>
        </authorList>
    </citation>
    <scope>NUCLEOTIDE SEQUENCE [LARGE SCALE GENOMIC DNA]</scope>
</reference>
<sequence>MATPPGQKALEAIRSQADEKSGFKVPAVPTAKKKVKSKQIILPEEQYIAILGKIIQRDFFPDLEKLKAQNDYLDAVEKNDIARLRELYAKYSGRQFPNATGSKSPATFETPIRSASSTPRVGGTPNSNVSESEQQTDQNPNIAKHHSLDSFLKSYTSEDNESFQTIIESAKEKLEQKLVDLYKVRPLAITDDPEKTETPQLQVELSNPIRNSIMFIPDGVDLMPAEKLEMASKQREVSYANTRFIQNPFNESQNKQTITELARTQAKHLVGKVGVDGNIVQTSANDGRTFDFVKTPSPAPGEACTPLMTWGEIEGTPFKLDGSDTPYRPTTGPSFRINETSRREAIAHELAEKAGERLRGQKRKAMESVRRSMASPYVRMSTDRLASLSPAAKRLAVDKLGLRTSTMTPSISSSSTTPLVRPKSSPSPLVRKKVPTPAVPSKTSETPIQVNLTDNLLHIPSSKRPKASDFF</sequence>
<accession>A0A7R8YWQ9</accession>
<evidence type="ECO:0000256" key="1">
    <source>
        <dbReference type="ARBA" id="ARBA00004123"/>
    </source>
</evidence>
<feature type="compositionally biased region" description="Polar residues" evidence="4">
    <location>
        <begin position="95"/>
        <end position="141"/>
    </location>
</feature>
<name>A0A7R8YWQ9_HERIL</name>
<feature type="compositionally biased region" description="Low complexity" evidence="4">
    <location>
        <begin position="406"/>
        <end position="417"/>
    </location>
</feature>
<dbReference type="InterPro" id="IPR019148">
    <property type="entry name" value="Nuclear_protein_DGCR14_ESS-2"/>
</dbReference>
<dbReference type="FunCoup" id="A0A7R8YWQ9">
    <property type="interactions" value="1287"/>
</dbReference>
<evidence type="ECO:0000313" key="6">
    <source>
        <dbReference type="Proteomes" id="UP000594454"/>
    </source>
</evidence>
<dbReference type="PANTHER" id="PTHR12940:SF0">
    <property type="entry name" value="SPLICING FACTOR ESS-2 HOMOLOG"/>
    <property type="match status" value="1"/>
</dbReference>
<dbReference type="EMBL" id="LR899012">
    <property type="protein sequence ID" value="CAD7087620.1"/>
    <property type="molecule type" value="Genomic_DNA"/>
</dbReference>
<dbReference type="GO" id="GO:0071013">
    <property type="term" value="C:catalytic step 2 spliceosome"/>
    <property type="evidence" value="ECO:0007669"/>
    <property type="project" value="TreeGrafter"/>
</dbReference>